<evidence type="ECO:0000313" key="7">
    <source>
        <dbReference type="EMBL" id="ADL55944.1"/>
    </source>
</evidence>
<feature type="transmembrane region" description="Helical" evidence="5">
    <location>
        <begin position="31"/>
        <end position="53"/>
    </location>
</feature>
<evidence type="ECO:0000259" key="6">
    <source>
        <dbReference type="Pfam" id="PF00892"/>
    </source>
</evidence>
<keyword evidence="3 5" id="KW-1133">Transmembrane helix</keyword>
<dbReference type="KEGG" id="gca:Galf_1938"/>
<keyword evidence="2 5" id="KW-0812">Transmembrane</keyword>
<sequence length="281" mass="29647" precursor="true">MTRLRLAILTTLTMITFAGNSLFCRMAMKETSIDAATFTSVRLLSGAAMLWMLMSLQRQSPLHHGSWRSASALFIYAATLSFAYRSIDTGAGALMLFGAVQATMLIAGFIAGERMTRIQTAGFVSAMVGLVILVSPGVEAPSVLDSILMLVSGIAWGVYSMLGRGQANPAAATAGNFLRAAPMTVALSLLALPWLRLDAQGVLYAVLSGAVTSALGYVLWYRVIQHMQAITASTVQLSAPVIAAIGGILMLGEVFTRNLLLSSVLTLGGILLALRSGKTEL</sequence>
<dbReference type="RefSeq" id="WP_013293877.1">
    <property type="nucleotide sequence ID" value="NC_014394.1"/>
</dbReference>
<evidence type="ECO:0000313" key="8">
    <source>
        <dbReference type="Proteomes" id="UP000001235"/>
    </source>
</evidence>
<dbReference type="HOGENOM" id="CLU_069324_0_0_4"/>
<accession>D9SHE7</accession>
<dbReference type="InterPro" id="IPR000620">
    <property type="entry name" value="EamA_dom"/>
</dbReference>
<feature type="transmembrane region" description="Helical" evidence="5">
    <location>
        <begin position="90"/>
        <end position="111"/>
    </location>
</feature>
<dbReference type="EMBL" id="CP002159">
    <property type="protein sequence ID" value="ADL55944.1"/>
    <property type="molecule type" value="Genomic_DNA"/>
</dbReference>
<dbReference type="AlphaFoldDB" id="D9SHE7"/>
<dbReference type="PANTHER" id="PTHR32322:SF9">
    <property type="entry name" value="AMINO-ACID METABOLITE EFFLUX PUMP-RELATED"/>
    <property type="match status" value="1"/>
</dbReference>
<comment type="subcellular location">
    <subcellularLocation>
        <location evidence="1">Membrane</location>
        <topology evidence="1">Multi-pass membrane protein</topology>
    </subcellularLocation>
</comment>
<reference evidence="7 8" key="1">
    <citation type="submission" date="2010-08" db="EMBL/GenBank/DDBJ databases">
        <title>Complete sequence of Gallionella capsiferriformans ES-2.</title>
        <authorList>
            <consortium name="US DOE Joint Genome Institute"/>
            <person name="Lucas S."/>
            <person name="Copeland A."/>
            <person name="Lapidus A."/>
            <person name="Cheng J.-F."/>
            <person name="Bruce D."/>
            <person name="Goodwin L."/>
            <person name="Pitluck S."/>
            <person name="Chertkov O."/>
            <person name="Davenport K.W."/>
            <person name="Detter J.C."/>
            <person name="Han C."/>
            <person name="Tapia R."/>
            <person name="Land M."/>
            <person name="Hauser L."/>
            <person name="Chang Y.-J."/>
            <person name="Jeffries C."/>
            <person name="Kyrpides N."/>
            <person name="Ivanova N."/>
            <person name="Mikhailova N."/>
            <person name="Shelobolina E.S."/>
            <person name="Picardal F."/>
            <person name="Roden E."/>
            <person name="Emerson D."/>
            <person name="Woyke T."/>
        </authorList>
    </citation>
    <scope>NUCLEOTIDE SEQUENCE [LARGE SCALE GENOMIC DNA]</scope>
    <source>
        <strain evidence="7 8">ES-2</strain>
    </source>
</reference>
<dbReference type="InterPro" id="IPR050638">
    <property type="entry name" value="AA-Vitamin_Transporters"/>
</dbReference>
<feature type="transmembrane region" description="Helical" evidence="5">
    <location>
        <begin position="258"/>
        <end position="274"/>
    </location>
</feature>
<evidence type="ECO:0000256" key="5">
    <source>
        <dbReference type="SAM" id="Phobius"/>
    </source>
</evidence>
<keyword evidence="8" id="KW-1185">Reference proteome</keyword>
<proteinExistence type="predicted"/>
<name>D9SHE7_GALCS</name>
<keyword evidence="4 5" id="KW-0472">Membrane</keyword>
<evidence type="ECO:0000256" key="2">
    <source>
        <dbReference type="ARBA" id="ARBA00022692"/>
    </source>
</evidence>
<organism evidence="7 8">
    <name type="scientific">Gallionella capsiferriformans (strain ES-2)</name>
    <name type="common">Gallionella ferruginea capsiferriformans (strain ES-2)</name>
    <dbReference type="NCBI Taxonomy" id="395494"/>
    <lineage>
        <taxon>Bacteria</taxon>
        <taxon>Pseudomonadati</taxon>
        <taxon>Pseudomonadota</taxon>
        <taxon>Betaproteobacteria</taxon>
        <taxon>Nitrosomonadales</taxon>
        <taxon>Gallionellaceae</taxon>
        <taxon>Gallionella</taxon>
    </lineage>
</organism>
<evidence type="ECO:0000256" key="3">
    <source>
        <dbReference type="ARBA" id="ARBA00022989"/>
    </source>
</evidence>
<feature type="transmembrane region" description="Helical" evidence="5">
    <location>
        <begin position="143"/>
        <end position="162"/>
    </location>
</feature>
<feature type="transmembrane region" description="Helical" evidence="5">
    <location>
        <begin position="174"/>
        <end position="195"/>
    </location>
</feature>
<dbReference type="PANTHER" id="PTHR32322">
    <property type="entry name" value="INNER MEMBRANE TRANSPORTER"/>
    <property type="match status" value="1"/>
</dbReference>
<feature type="transmembrane region" description="Helical" evidence="5">
    <location>
        <begin position="201"/>
        <end position="220"/>
    </location>
</feature>
<feature type="domain" description="EamA" evidence="6">
    <location>
        <begin position="147"/>
        <end position="274"/>
    </location>
</feature>
<dbReference type="SUPFAM" id="SSF103481">
    <property type="entry name" value="Multidrug resistance efflux transporter EmrE"/>
    <property type="match status" value="2"/>
</dbReference>
<dbReference type="Pfam" id="PF00892">
    <property type="entry name" value="EamA"/>
    <property type="match status" value="1"/>
</dbReference>
<feature type="transmembrane region" description="Helical" evidence="5">
    <location>
        <begin position="232"/>
        <end position="252"/>
    </location>
</feature>
<dbReference type="STRING" id="395494.Galf_1938"/>
<gene>
    <name evidence="7" type="ordered locus">Galf_1938</name>
</gene>
<dbReference type="Proteomes" id="UP000001235">
    <property type="component" value="Chromosome"/>
</dbReference>
<evidence type="ECO:0000256" key="1">
    <source>
        <dbReference type="ARBA" id="ARBA00004141"/>
    </source>
</evidence>
<dbReference type="eggNOG" id="COG0697">
    <property type="taxonomic scope" value="Bacteria"/>
</dbReference>
<protein>
    <recommendedName>
        <fullName evidence="6">EamA domain-containing protein</fullName>
    </recommendedName>
</protein>
<evidence type="ECO:0000256" key="4">
    <source>
        <dbReference type="ARBA" id="ARBA00023136"/>
    </source>
</evidence>
<feature type="transmembrane region" description="Helical" evidence="5">
    <location>
        <begin position="118"/>
        <end position="137"/>
    </location>
</feature>
<dbReference type="GO" id="GO:0016020">
    <property type="term" value="C:membrane"/>
    <property type="evidence" value="ECO:0007669"/>
    <property type="project" value="UniProtKB-SubCell"/>
</dbReference>
<dbReference type="InterPro" id="IPR037185">
    <property type="entry name" value="EmrE-like"/>
</dbReference>